<dbReference type="Pfam" id="PF05050">
    <property type="entry name" value="Methyltransf_21"/>
    <property type="match status" value="1"/>
</dbReference>
<evidence type="ECO:0000259" key="1">
    <source>
        <dbReference type="Pfam" id="PF05050"/>
    </source>
</evidence>
<dbReference type="EMBL" id="CP114029">
    <property type="protein sequence ID" value="WAP70770.1"/>
    <property type="molecule type" value="Genomic_DNA"/>
</dbReference>
<proteinExistence type="predicted"/>
<dbReference type="GO" id="GO:0032259">
    <property type="term" value="P:methylation"/>
    <property type="evidence" value="ECO:0007669"/>
    <property type="project" value="UniProtKB-KW"/>
</dbReference>
<sequence>MDAAFSGLSAARTFHALPGPATALALLCDANRRAPAGEPVAAQGRDLWLYGAGNLGRLARTHCDAVGQPIAGVIDRNADAHRGAPEWAGLPVLRPDEVPSDAKSQALLAVSVVTVPFAPLRDQLLADGWGEVVPFYDVAEGFRHLHPLSNGWFASSLGQAALEDAGDVLNGFADDQSRAHYLRFAAWRLAREEWDFPEVPVTTGDRFFISEVLGALRPGERVLDGGAHHGELVPRFFEAFGAGMERLWAIEPDPGSLGVLKAASETWPADLRSRVAILDEVLSDRPGPVSFHHGLGYASQIAPTGQMKRDATTIDTLGLDPTIIKLHLEGGELAALKGARETIARHRPILIATVYHDAAGLIETPLHLMRTLEDYAVSMRTHGYCGTGAVVYAIPKERLPR</sequence>
<keyword evidence="3" id="KW-1185">Reference proteome</keyword>
<feature type="domain" description="Methyltransferase FkbM" evidence="1">
    <location>
        <begin position="224"/>
        <end position="374"/>
    </location>
</feature>
<name>A0ABY7C602_9HYPH</name>
<dbReference type="InterPro" id="IPR006342">
    <property type="entry name" value="FkbM_mtfrase"/>
</dbReference>
<reference evidence="2" key="1">
    <citation type="submission" date="2022-12" db="EMBL/GenBank/DDBJ databases">
        <title>Jiella pelagia sp. nov., isolated from phosphonate enriched culture of Northwest Pacific surface seawater.</title>
        <authorList>
            <person name="Shin D.Y."/>
            <person name="Hwang C.Y."/>
        </authorList>
    </citation>
    <scope>NUCLEOTIDE SEQUENCE</scope>
    <source>
        <strain evidence="2">HL-NP1</strain>
    </source>
</reference>
<organism evidence="2 3">
    <name type="scientific">Jiella pelagia</name>
    <dbReference type="NCBI Taxonomy" id="2986949"/>
    <lineage>
        <taxon>Bacteria</taxon>
        <taxon>Pseudomonadati</taxon>
        <taxon>Pseudomonadota</taxon>
        <taxon>Alphaproteobacteria</taxon>
        <taxon>Hyphomicrobiales</taxon>
        <taxon>Aurantimonadaceae</taxon>
        <taxon>Jiella</taxon>
    </lineage>
</organism>
<dbReference type="RefSeq" id="WP_268883295.1">
    <property type="nucleotide sequence ID" value="NZ_CP114029.1"/>
</dbReference>
<gene>
    <name evidence="2" type="ORF">OH818_12615</name>
</gene>
<accession>A0ABY7C602</accession>
<dbReference type="SUPFAM" id="SSF53335">
    <property type="entry name" value="S-adenosyl-L-methionine-dependent methyltransferases"/>
    <property type="match status" value="1"/>
</dbReference>
<evidence type="ECO:0000313" key="3">
    <source>
        <dbReference type="Proteomes" id="UP001164020"/>
    </source>
</evidence>
<dbReference type="Proteomes" id="UP001164020">
    <property type="component" value="Chromosome"/>
</dbReference>
<dbReference type="Gene3D" id="3.40.50.150">
    <property type="entry name" value="Vaccinia Virus protein VP39"/>
    <property type="match status" value="1"/>
</dbReference>
<protein>
    <submittedName>
        <fullName evidence="2">FkbM family methyltransferase</fullName>
    </submittedName>
</protein>
<evidence type="ECO:0000313" key="2">
    <source>
        <dbReference type="EMBL" id="WAP70770.1"/>
    </source>
</evidence>
<dbReference type="InterPro" id="IPR029063">
    <property type="entry name" value="SAM-dependent_MTases_sf"/>
</dbReference>
<keyword evidence="2" id="KW-0489">Methyltransferase</keyword>
<dbReference type="GO" id="GO:0008168">
    <property type="term" value="F:methyltransferase activity"/>
    <property type="evidence" value="ECO:0007669"/>
    <property type="project" value="UniProtKB-KW"/>
</dbReference>
<keyword evidence="2" id="KW-0808">Transferase</keyword>